<feature type="transmembrane region" description="Helical" evidence="8">
    <location>
        <begin position="155"/>
        <end position="171"/>
    </location>
</feature>
<keyword evidence="3 8" id="KW-0813">Transport</keyword>
<dbReference type="GO" id="GO:0005886">
    <property type="term" value="C:plasma membrane"/>
    <property type="evidence" value="ECO:0007669"/>
    <property type="project" value="UniProtKB-SubCell"/>
</dbReference>
<comment type="subcellular location">
    <subcellularLocation>
        <location evidence="1 8">Cell membrane</location>
        <topology evidence="1 8">Multi-pass membrane protein</topology>
    </subcellularLocation>
</comment>
<name>Q18K91_HALWD</name>
<evidence type="ECO:0000256" key="4">
    <source>
        <dbReference type="ARBA" id="ARBA00022475"/>
    </source>
</evidence>
<feature type="transmembrane region" description="Helical" evidence="8">
    <location>
        <begin position="126"/>
        <end position="149"/>
    </location>
</feature>
<dbReference type="eggNOG" id="arCOG00161">
    <property type="taxonomic scope" value="Archaea"/>
</dbReference>
<dbReference type="KEGG" id="hwa:HQ_1432A"/>
<protein>
    <submittedName>
        <fullName evidence="10">ABC-type transport system permease protein</fullName>
    </submittedName>
</protein>
<dbReference type="InterPro" id="IPR000515">
    <property type="entry name" value="MetI-like"/>
</dbReference>
<dbReference type="EMBL" id="AM180088">
    <property type="protein sequence ID" value="CAJ51560.1"/>
    <property type="molecule type" value="Genomic_DNA"/>
</dbReference>
<dbReference type="Pfam" id="PF00528">
    <property type="entry name" value="BPD_transp_1"/>
    <property type="match status" value="1"/>
</dbReference>
<proteinExistence type="inferred from homology"/>
<dbReference type="GeneID" id="4194490"/>
<evidence type="ECO:0000256" key="8">
    <source>
        <dbReference type="RuleBase" id="RU363032"/>
    </source>
</evidence>
<feature type="transmembrane region" description="Helical" evidence="8">
    <location>
        <begin position="40"/>
        <end position="60"/>
    </location>
</feature>
<dbReference type="InterPro" id="IPR035906">
    <property type="entry name" value="MetI-like_sf"/>
</dbReference>
<evidence type="ECO:0000256" key="2">
    <source>
        <dbReference type="ARBA" id="ARBA00007069"/>
    </source>
</evidence>
<dbReference type="GO" id="GO:0055085">
    <property type="term" value="P:transmembrane transport"/>
    <property type="evidence" value="ECO:0007669"/>
    <property type="project" value="InterPro"/>
</dbReference>
<dbReference type="CDD" id="cd06261">
    <property type="entry name" value="TM_PBP2"/>
    <property type="match status" value="1"/>
</dbReference>
<dbReference type="SUPFAM" id="SSF161098">
    <property type="entry name" value="MetI-like"/>
    <property type="match status" value="1"/>
</dbReference>
<evidence type="ECO:0000256" key="1">
    <source>
        <dbReference type="ARBA" id="ARBA00004651"/>
    </source>
</evidence>
<evidence type="ECO:0000256" key="3">
    <source>
        <dbReference type="ARBA" id="ARBA00022448"/>
    </source>
</evidence>
<accession>Q18K91</accession>
<keyword evidence="5 8" id="KW-0812">Transmembrane</keyword>
<keyword evidence="6 8" id="KW-1133">Transmembrane helix</keyword>
<evidence type="ECO:0000313" key="10">
    <source>
        <dbReference type="EMBL" id="CAJ51560.1"/>
    </source>
</evidence>
<comment type="similarity">
    <text evidence="2">Belongs to the binding-protein-dependent transport system permease family. CysTW subfamily.</text>
</comment>
<keyword evidence="7 8" id="KW-0472">Membrane</keyword>
<dbReference type="HOGENOM" id="CLU_016047_18_3_2"/>
<organism evidence="10 11">
    <name type="scientific">Haloquadratum walsbyi (strain DSM 16790 / HBSQ001)</name>
    <dbReference type="NCBI Taxonomy" id="362976"/>
    <lineage>
        <taxon>Archaea</taxon>
        <taxon>Methanobacteriati</taxon>
        <taxon>Methanobacteriota</taxon>
        <taxon>Stenosarchaea group</taxon>
        <taxon>Halobacteria</taxon>
        <taxon>Halobacteriales</taxon>
        <taxon>Haloferacaceae</taxon>
        <taxon>Haloquadratum</taxon>
    </lineage>
</organism>
<evidence type="ECO:0000313" key="11">
    <source>
        <dbReference type="Proteomes" id="UP000001975"/>
    </source>
</evidence>
<dbReference type="PANTHER" id="PTHR42929:SF1">
    <property type="entry name" value="INNER MEMBRANE ABC TRANSPORTER PERMEASE PROTEIN YDCU-RELATED"/>
    <property type="match status" value="1"/>
</dbReference>
<feature type="transmembrane region" description="Helical" evidence="8">
    <location>
        <begin position="178"/>
        <end position="197"/>
    </location>
</feature>
<feature type="transmembrane region" description="Helical" evidence="8">
    <location>
        <begin position="277"/>
        <end position="298"/>
    </location>
</feature>
<evidence type="ECO:0000259" key="9">
    <source>
        <dbReference type="PROSITE" id="PS50928"/>
    </source>
</evidence>
<feature type="transmembrane region" description="Helical" evidence="8">
    <location>
        <begin position="234"/>
        <end position="256"/>
    </location>
</feature>
<sequence>MSSVEPRQWVTDLYMLISDPIETWFDQQKSYIPLLQLAPGLIWVLGLLGSSVGIILMYSFLESAPLSAETPVITIANYQTVFATTYYLTVLLRSLLIAVTVTMISLLIAYPAAYHIAFMNSRFRNLYLLMLILPFWINLIIRTFAWQLILGQSGLINYVLVSLVGIFETPLQLLYSPWAVIIGLVHVFMPFAVIPVYTSIQRIDHSHIEAARNLGANRLQTFYEVTFPQTLPGIAASSVIVFVLSFGSFVIPNMLGGQGNLMIGNIIAQLFGESFDWALGSAMATLFIITVIILVYIFNRIIGLRSLYGSDAA</sequence>
<dbReference type="Gene3D" id="1.10.3720.10">
    <property type="entry name" value="MetI-like"/>
    <property type="match status" value="1"/>
</dbReference>
<keyword evidence="4" id="KW-1003">Cell membrane</keyword>
<evidence type="ECO:0000256" key="6">
    <source>
        <dbReference type="ARBA" id="ARBA00022989"/>
    </source>
</evidence>
<dbReference type="PANTHER" id="PTHR42929">
    <property type="entry name" value="INNER MEMBRANE ABC TRANSPORTER PERMEASE PROTEIN YDCU-RELATED-RELATED"/>
    <property type="match status" value="1"/>
</dbReference>
<feature type="domain" description="ABC transmembrane type-1" evidence="9">
    <location>
        <begin position="91"/>
        <end position="298"/>
    </location>
</feature>
<keyword evidence="11" id="KW-1185">Reference proteome</keyword>
<gene>
    <name evidence="10" type="ordered locus">HQ_1432A</name>
</gene>
<dbReference type="RefSeq" id="WP_011570715.1">
    <property type="nucleotide sequence ID" value="NC_008212.1"/>
</dbReference>
<evidence type="ECO:0000256" key="5">
    <source>
        <dbReference type="ARBA" id="ARBA00022692"/>
    </source>
</evidence>
<dbReference type="Proteomes" id="UP000001975">
    <property type="component" value="Chromosome"/>
</dbReference>
<reference evidence="10 11" key="1">
    <citation type="journal article" date="2006" name="BMC Genomics">
        <title>The genome of the square archaeon Haloquadratum walsbyi: life at the limits of water activity.</title>
        <authorList>
            <person name="Bolhuis H.H."/>
            <person name="Palm P.P."/>
            <person name="Wende A.W."/>
            <person name="Falb M.M."/>
            <person name="Rampp M.M."/>
            <person name="Rodriguez-Valera F.F."/>
            <person name="Pfeiffer F.F."/>
            <person name="Oesterhelt D.D."/>
        </authorList>
    </citation>
    <scope>NUCLEOTIDE SEQUENCE [LARGE SCALE GENOMIC DNA]</scope>
    <source>
        <strain evidence="11">DSM 16790 / HBSQ001</strain>
    </source>
</reference>
<dbReference type="PROSITE" id="PS50928">
    <property type="entry name" value="ABC_TM1"/>
    <property type="match status" value="1"/>
</dbReference>
<evidence type="ECO:0000256" key="7">
    <source>
        <dbReference type="ARBA" id="ARBA00023136"/>
    </source>
</evidence>
<feature type="transmembrane region" description="Helical" evidence="8">
    <location>
        <begin position="95"/>
        <end position="114"/>
    </location>
</feature>
<dbReference type="AlphaFoldDB" id="Q18K91"/>
<dbReference type="STRING" id="362976.HQ_1432A"/>